<dbReference type="RefSeq" id="WP_266349972.1">
    <property type="nucleotide sequence ID" value="NZ_JAPKNG010000005.1"/>
</dbReference>
<reference evidence="2 3" key="1">
    <citation type="submission" date="2023-07" db="EMBL/GenBank/DDBJ databases">
        <title>Genomic Encyclopedia of Type Strains, Phase IV (KMG-IV): sequencing the most valuable type-strain genomes for metagenomic binning, comparative biology and taxonomic classification.</title>
        <authorList>
            <person name="Goeker M."/>
        </authorList>
    </citation>
    <scope>NUCLEOTIDE SEQUENCE [LARGE SCALE GENOMIC DNA]</scope>
    <source>
        <strain evidence="2 3">B6-8</strain>
    </source>
</reference>
<feature type="compositionally biased region" description="Basic and acidic residues" evidence="1">
    <location>
        <begin position="66"/>
        <end position="77"/>
    </location>
</feature>
<evidence type="ECO:0000256" key="1">
    <source>
        <dbReference type="SAM" id="MobiDB-lite"/>
    </source>
</evidence>
<accession>A0ABU0H9S2</accession>
<dbReference type="Proteomes" id="UP001241603">
    <property type="component" value="Unassembled WGS sequence"/>
</dbReference>
<keyword evidence="3" id="KW-1185">Reference proteome</keyword>
<evidence type="ECO:0000313" key="3">
    <source>
        <dbReference type="Proteomes" id="UP001241603"/>
    </source>
</evidence>
<feature type="region of interest" description="Disordered" evidence="1">
    <location>
        <begin position="54"/>
        <end position="77"/>
    </location>
</feature>
<gene>
    <name evidence="2" type="ORF">QO014_003469</name>
</gene>
<evidence type="ECO:0000313" key="2">
    <source>
        <dbReference type="EMBL" id="MDQ0439068.1"/>
    </source>
</evidence>
<name>A0ABU0H9S2_9HYPH</name>
<sequence>MAAEDPGFVSQADYGRHRGVSRKTVTDWKQKGILVLDARGRVDVAKTDAALNDRPATYRGGVTSEAPRRDEGNKSPLTRREVTAAVTPEGNTVVDEEADGLLDADISDEGIESAGSWKLAEATRVKEIYLALKRRQEYLVSQGALVAIEEVAVQLEAEYTIVRERLLGIPGKIAASLVGLDRAAIEEKILEEISEALSELHDQGNVQAGSAGASGSPDAGEART</sequence>
<protein>
    <submittedName>
        <fullName evidence="2">Phage terminase Nu1 subunit (DNA packaging protein)</fullName>
    </submittedName>
</protein>
<comment type="caution">
    <text evidence="2">The sequence shown here is derived from an EMBL/GenBank/DDBJ whole genome shotgun (WGS) entry which is preliminary data.</text>
</comment>
<dbReference type="EMBL" id="JAUSVO010000005">
    <property type="protein sequence ID" value="MDQ0439068.1"/>
    <property type="molecule type" value="Genomic_DNA"/>
</dbReference>
<proteinExistence type="predicted"/>
<organism evidence="2 3">
    <name type="scientific">Kaistia dalseonensis</name>
    <dbReference type="NCBI Taxonomy" id="410840"/>
    <lineage>
        <taxon>Bacteria</taxon>
        <taxon>Pseudomonadati</taxon>
        <taxon>Pseudomonadota</taxon>
        <taxon>Alphaproteobacteria</taxon>
        <taxon>Hyphomicrobiales</taxon>
        <taxon>Kaistiaceae</taxon>
        <taxon>Kaistia</taxon>
    </lineage>
</organism>
<feature type="region of interest" description="Disordered" evidence="1">
    <location>
        <begin position="1"/>
        <end position="24"/>
    </location>
</feature>
<feature type="region of interest" description="Disordered" evidence="1">
    <location>
        <begin position="204"/>
        <end position="224"/>
    </location>
</feature>